<evidence type="ECO:0000256" key="7">
    <source>
        <dbReference type="PIRSR" id="PIRSR614186-1"/>
    </source>
</evidence>
<evidence type="ECO:0000313" key="10">
    <source>
        <dbReference type="Proteomes" id="UP000728032"/>
    </source>
</evidence>
<keyword evidence="10" id="KW-1185">Reference proteome</keyword>
<reference evidence="9" key="1">
    <citation type="submission" date="2020-11" db="EMBL/GenBank/DDBJ databases">
        <authorList>
            <person name="Tran Van P."/>
        </authorList>
    </citation>
    <scope>NUCLEOTIDE SEQUENCE</scope>
</reference>
<evidence type="ECO:0000256" key="1">
    <source>
        <dbReference type="ARBA" id="ARBA00002608"/>
    </source>
</evidence>
<proteinExistence type="inferred from homology"/>
<accession>A0A7R9LFW5</accession>
<feature type="active site" description="Charge relay system" evidence="7">
    <location>
        <position position="263"/>
    </location>
</feature>
<evidence type="ECO:0000256" key="8">
    <source>
        <dbReference type="RuleBase" id="RU363068"/>
    </source>
</evidence>
<evidence type="ECO:0000256" key="3">
    <source>
        <dbReference type="ARBA" id="ARBA00012479"/>
    </source>
</evidence>
<comment type="catalytic activity">
    <reaction evidence="8">
        <text>S-formylglutathione + H2O = formate + glutathione + H(+)</text>
        <dbReference type="Rhea" id="RHEA:14961"/>
        <dbReference type="ChEBI" id="CHEBI:15377"/>
        <dbReference type="ChEBI" id="CHEBI:15378"/>
        <dbReference type="ChEBI" id="CHEBI:15740"/>
        <dbReference type="ChEBI" id="CHEBI:57688"/>
        <dbReference type="ChEBI" id="CHEBI:57925"/>
        <dbReference type="EC" id="3.1.2.12"/>
    </reaction>
</comment>
<dbReference type="PANTHER" id="PTHR10061">
    <property type="entry name" value="S-FORMYLGLUTATHIONE HYDROLASE"/>
    <property type="match status" value="1"/>
</dbReference>
<dbReference type="InterPro" id="IPR000801">
    <property type="entry name" value="Esterase-like"/>
</dbReference>
<dbReference type="GO" id="GO:0046294">
    <property type="term" value="P:formaldehyde catabolic process"/>
    <property type="evidence" value="ECO:0007669"/>
    <property type="project" value="InterPro"/>
</dbReference>
<dbReference type="SUPFAM" id="SSF53474">
    <property type="entry name" value="alpha/beta-Hydrolases"/>
    <property type="match status" value="1"/>
</dbReference>
<evidence type="ECO:0000256" key="6">
    <source>
        <dbReference type="ARBA" id="ARBA00022801"/>
    </source>
</evidence>
<protein>
    <recommendedName>
        <fullName evidence="4 8">S-formylglutathione hydrolase</fullName>
        <ecNumber evidence="3 8">3.1.2.12</ecNumber>
    </recommendedName>
</protein>
<feature type="active site" description="Charge relay system" evidence="7">
    <location>
        <position position="153"/>
    </location>
</feature>
<dbReference type="PANTHER" id="PTHR10061:SF0">
    <property type="entry name" value="S-FORMYLGLUTATHIONE HYDROLASE"/>
    <property type="match status" value="1"/>
</dbReference>
<dbReference type="NCBIfam" id="TIGR02821">
    <property type="entry name" value="fghA_ester_D"/>
    <property type="match status" value="1"/>
</dbReference>
<evidence type="ECO:0000256" key="5">
    <source>
        <dbReference type="ARBA" id="ARBA00022487"/>
    </source>
</evidence>
<gene>
    <name evidence="9" type="ORF">ONB1V03_LOCUS2102</name>
</gene>
<evidence type="ECO:0000256" key="4">
    <source>
        <dbReference type="ARBA" id="ARBA00016774"/>
    </source>
</evidence>
<dbReference type="Proteomes" id="UP000728032">
    <property type="component" value="Unassembled WGS sequence"/>
</dbReference>
<comment type="similarity">
    <text evidence="2 8">Belongs to the esterase D family.</text>
</comment>
<dbReference type="InterPro" id="IPR014186">
    <property type="entry name" value="S-formylglutathione_hydrol"/>
</dbReference>
<dbReference type="AlphaFoldDB" id="A0A7R9LFW5"/>
<dbReference type="Pfam" id="PF00756">
    <property type="entry name" value="Esterase"/>
    <property type="match status" value="1"/>
</dbReference>
<dbReference type="EMBL" id="CAJPVJ010000455">
    <property type="protein sequence ID" value="CAG2162509.1"/>
    <property type="molecule type" value="Genomic_DNA"/>
</dbReference>
<comment type="function">
    <text evidence="1 8">Serine hydrolase involved in the detoxification of formaldehyde.</text>
</comment>
<dbReference type="GO" id="GO:0018738">
    <property type="term" value="F:S-formylglutathione hydrolase activity"/>
    <property type="evidence" value="ECO:0007669"/>
    <property type="project" value="UniProtKB-EC"/>
</dbReference>
<dbReference type="InterPro" id="IPR029058">
    <property type="entry name" value="AB_hydrolase_fold"/>
</dbReference>
<dbReference type="FunFam" id="3.40.50.1820:FF:000002">
    <property type="entry name" value="S-formylglutathione hydrolase"/>
    <property type="match status" value="1"/>
</dbReference>
<dbReference type="GO" id="GO:0052689">
    <property type="term" value="F:carboxylic ester hydrolase activity"/>
    <property type="evidence" value="ECO:0007669"/>
    <property type="project" value="UniProtKB-KW"/>
</dbReference>
<keyword evidence="6 8" id="KW-0378">Hydrolase</keyword>
<dbReference type="EC" id="3.1.2.12" evidence="3 8"/>
<dbReference type="EMBL" id="OC915280">
    <property type="protein sequence ID" value="CAD7639631.1"/>
    <property type="molecule type" value="Genomic_DNA"/>
</dbReference>
<comment type="subcellular location">
    <subcellularLocation>
        <location evidence="8">Cytoplasm</location>
    </subcellularLocation>
</comment>
<feature type="active site" description="Charge relay system" evidence="7">
    <location>
        <position position="230"/>
    </location>
</feature>
<keyword evidence="8" id="KW-0963">Cytoplasm</keyword>
<name>A0A7R9LFW5_9ACAR</name>
<keyword evidence="5 8" id="KW-0719">Serine esterase</keyword>
<dbReference type="OrthoDB" id="420518at2759"/>
<dbReference type="Gene3D" id="3.40.50.1820">
    <property type="entry name" value="alpha/beta hydrolase"/>
    <property type="match status" value="1"/>
</dbReference>
<sequence>MSANGVTLVSSNRCFGGRQEVYSHDSEQLKCKMLFSIYIPPKAVDGVKVPVLYWLSGLTCTEQNFIIKSGFQRYASDEGIVVVAPDTSPRGLNIEGEDTDYDFGTGAGFYVDSTQDKWKDNYRMYSYVTKELPLIIEQNFAVISGCQSITGHSMGGHGALICALKNPGLYRSVSAFAPIANPSKGKWGQKCFKGYLGDNPKDWEEWDSTLLVDKYNGPPLNLLIDQGSTDPYLADDLMGKNFVESCAGAKVPVIYRLQEGYDHSFFFVSTFIGQHIAHHAKALYDSIA</sequence>
<evidence type="ECO:0000313" key="9">
    <source>
        <dbReference type="EMBL" id="CAD7639631.1"/>
    </source>
</evidence>
<evidence type="ECO:0000256" key="2">
    <source>
        <dbReference type="ARBA" id="ARBA00005622"/>
    </source>
</evidence>
<dbReference type="GO" id="GO:0005829">
    <property type="term" value="C:cytosol"/>
    <property type="evidence" value="ECO:0007669"/>
    <property type="project" value="TreeGrafter"/>
</dbReference>
<organism evidence="9">
    <name type="scientific">Oppiella nova</name>
    <dbReference type="NCBI Taxonomy" id="334625"/>
    <lineage>
        <taxon>Eukaryota</taxon>
        <taxon>Metazoa</taxon>
        <taxon>Ecdysozoa</taxon>
        <taxon>Arthropoda</taxon>
        <taxon>Chelicerata</taxon>
        <taxon>Arachnida</taxon>
        <taxon>Acari</taxon>
        <taxon>Acariformes</taxon>
        <taxon>Sarcoptiformes</taxon>
        <taxon>Oribatida</taxon>
        <taxon>Brachypylina</taxon>
        <taxon>Oppioidea</taxon>
        <taxon>Oppiidae</taxon>
        <taxon>Oppiella</taxon>
    </lineage>
</organism>